<dbReference type="EMBL" id="LGUB01000041">
    <property type="protein sequence ID" value="KRH94688.1"/>
    <property type="molecule type" value="Genomic_DNA"/>
</dbReference>
<accession>A0A0R0M6X8</accession>
<organism evidence="2 3">
    <name type="scientific">Pseudoloma neurophilia</name>
    <dbReference type="NCBI Taxonomy" id="146866"/>
    <lineage>
        <taxon>Eukaryota</taxon>
        <taxon>Fungi</taxon>
        <taxon>Fungi incertae sedis</taxon>
        <taxon>Microsporidia</taxon>
        <taxon>Pseudoloma</taxon>
    </lineage>
</organism>
<keyword evidence="3" id="KW-1185">Reference proteome</keyword>
<evidence type="ECO:0000313" key="2">
    <source>
        <dbReference type="EMBL" id="KRH94688.1"/>
    </source>
</evidence>
<comment type="caution">
    <text evidence="2">The sequence shown here is derived from an EMBL/GenBank/DDBJ whole genome shotgun (WGS) entry which is preliminary data.</text>
</comment>
<dbReference type="VEuPathDB" id="MicrosporidiaDB:M153_16500013927"/>
<proteinExistence type="predicted"/>
<evidence type="ECO:0000313" key="3">
    <source>
        <dbReference type="Proteomes" id="UP000051530"/>
    </source>
</evidence>
<gene>
    <name evidence="2" type="ORF">M153_16500013927</name>
</gene>
<dbReference type="Pfam" id="PF17002">
    <property type="entry name" value="DUF5089"/>
    <property type="match status" value="1"/>
</dbReference>
<dbReference type="OrthoDB" id="2192459at2759"/>
<name>A0A0R0M6X8_9MICR</name>
<evidence type="ECO:0000256" key="1">
    <source>
        <dbReference type="SAM" id="MobiDB-lite"/>
    </source>
</evidence>
<sequence>MKDLYSAQNYQKFLQKQKKEEKKNEVDIEIEQKAKEIEQQNYQMAKAARIKLEQGYSTQKKTTKELLSQGEKLEKASADAEEIDENIQEGKYLAKKIEEEGKLFNFKVPFLGTIKNAFTSEKKKTKEKQQKVKNLPPKEITSINSLNIPKKNLLPGQEKTDEELAKIYLTLKNVNQGAKFQHEEIERQQKNIKNISDRSKKSKDNMEEVEEKLKNL</sequence>
<reference evidence="2 3" key="1">
    <citation type="submission" date="2015-07" db="EMBL/GenBank/DDBJ databases">
        <title>The genome of Pseudoloma neurophilia, a relevant intracellular parasite of the zebrafish.</title>
        <authorList>
            <person name="Ndikumana S."/>
            <person name="Pelin A."/>
            <person name="Sanders J."/>
            <person name="Corradi N."/>
        </authorList>
    </citation>
    <scope>NUCLEOTIDE SEQUENCE [LARGE SCALE GENOMIC DNA]</scope>
    <source>
        <strain evidence="2 3">MK1</strain>
    </source>
</reference>
<dbReference type="Proteomes" id="UP000051530">
    <property type="component" value="Unassembled WGS sequence"/>
</dbReference>
<dbReference type="AlphaFoldDB" id="A0A0R0M6X8"/>
<feature type="region of interest" description="Disordered" evidence="1">
    <location>
        <begin position="189"/>
        <end position="216"/>
    </location>
</feature>
<dbReference type="InterPro" id="IPR031547">
    <property type="entry name" value="DUF5089"/>
</dbReference>
<protein>
    <submittedName>
        <fullName evidence="2">Uncharacterized protein</fullName>
    </submittedName>
</protein>
<dbReference type="SUPFAM" id="SSF58038">
    <property type="entry name" value="SNARE fusion complex"/>
    <property type="match status" value="1"/>
</dbReference>